<accession>A0A4Q2DX97</accession>
<comment type="caution">
    <text evidence="1">The sequence shown here is derived from an EMBL/GenBank/DDBJ whole genome shotgun (WGS) entry which is preliminary data.</text>
</comment>
<organism evidence="1 2">
    <name type="scientific">Candolleomyces aberdarensis</name>
    <dbReference type="NCBI Taxonomy" id="2316362"/>
    <lineage>
        <taxon>Eukaryota</taxon>
        <taxon>Fungi</taxon>
        <taxon>Dikarya</taxon>
        <taxon>Basidiomycota</taxon>
        <taxon>Agaricomycotina</taxon>
        <taxon>Agaricomycetes</taxon>
        <taxon>Agaricomycetidae</taxon>
        <taxon>Agaricales</taxon>
        <taxon>Agaricineae</taxon>
        <taxon>Psathyrellaceae</taxon>
        <taxon>Candolleomyces</taxon>
    </lineage>
</organism>
<proteinExistence type="predicted"/>
<evidence type="ECO:0000313" key="2">
    <source>
        <dbReference type="Proteomes" id="UP000290288"/>
    </source>
</evidence>
<evidence type="ECO:0000313" key="1">
    <source>
        <dbReference type="EMBL" id="RXW23615.1"/>
    </source>
</evidence>
<keyword evidence="2" id="KW-1185">Reference proteome</keyword>
<gene>
    <name evidence="1" type="ORF">EST38_g2220</name>
</gene>
<dbReference type="EMBL" id="SDEE01000037">
    <property type="protein sequence ID" value="RXW23615.1"/>
    <property type="molecule type" value="Genomic_DNA"/>
</dbReference>
<dbReference type="OrthoDB" id="10476659at2759"/>
<dbReference type="AlphaFoldDB" id="A0A4Q2DX97"/>
<name>A0A4Q2DX97_9AGAR</name>
<sequence length="178" mass="19819">MSNRRNSLHPEVPPHMLSRESALAGALVDFILPPGSQNDRARTITNVPRYTPVKPWARRKMPIEVTFEKEGELGKGLGIRLRDLVDKPEKVGMIGPDHPALKDTTPGKTVGLFLAWPGTDVPPKQFWVDVLDKSGKDVTRLEHDLGKPDCVSFDSLVLKKVFSEFESQLEVEIAVRAC</sequence>
<dbReference type="Proteomes" id="UP000290288">
    <property type="component" value="Unassembled WGS sequence"/>
</dbReference>
<protein>
    <submittedName>
        <fullName evidence="1">Uncharacterized protein</fullName>
    </submittedName>
</protein>
<reference evidence="1 2" key="1">
    <citation type="submission" date="2019-01" db="EMBL/GenBank/DDBJ databases">
        <title>Draft genome sequence of Psathyrella aberdarensis IHI B618.</title>
        <authorList>
            <person name="Buettner E."/>
            <person name="Kellner H."/>
        </authorList>
    </citation>
    <scope>NUCLEOTIDE SEQUENCE [LARGE SCALE GENOMIC DNA]</scope>
    <source>
        <strain evidence="1 2">IHI B618</strain>
    </source>
</reference>